<proteinExistence type="predicted"/>
<reference evidence="2" key="1">
    <citation type="submission" date="2017-07" db="EMBL/GenBank/DDBJ databases">
        <title>Taro Niue Genome Assembly and Annotation.</title>
        <authorList>
            <person name="Atibalentja N."/>
            <person name="Keating K."/>
            <person name="Fields C.J."/>
        </authorList>
    </citation>
    <scope>NUCLEOTIDE SEQUENCE</scope>
    <source>
        <strain evidence="2">Niue_2</strain>
        <tissue evidence="2">Leaf</tissue>
    </source>
</reference>
<dbReference type="OrthoDB" id="46564at2759"/>
<dbReference type="AlphaFoldDB" id="A0A843UC92"/>
<feature type="non-terminal residue" evidence="2">
    <location>
        <position position="1"/>
    </location>
</feature>
<comment type="caution">
    <text evidence="2">The sequence shown here is derived from an EMBL/GenBank/DDBJ whole genome shotgun (WGS) entry which is preliminary data.</text>
</comment>
<evidence type="ECO:0000313" key="2">
    <source>
        <dbReference type="EMBL" id="MQL78883.1"/>
    </source>
</evidence>
<protein>
    <submittedName>
        <fullName evidence="2">Uncharacterized protein</fullName>
    </submittedName>
</protein>
<dbReference type="EMBL" id="NMUH01000422">
    <property type="protein sequence ID" value="MQL78883.1"/>
    <property type="molecule type" value="Genomic_DNA"/>
</dbReference>
<dbReference type="PANTHER" id="PTHR23108:SF0">
    <property type="entry name" value="METHYLTRANSFERASE-LIKE PROTEIN 22"/>
    <property type="match status" value="1"/>
</dbReference>
<dbReference type="GO" id="GO:0005634">
    <property type="term" value="C:nucleus"/>
    <property type="evidence" value="ECO:0007669"/>
    <property type="project" value="TreeGrafter"/>
</dbReference>
<evidence type="ECO:0000313" key="3">
    <source>
        <dbReference type="Proteomes" id="UP000652761"/>
    </source>
</evidence>
<accession>A0A843UC92</accession>
<dbReference type="PANTHER" id="PTHR23108">
    <property type="entry name" value="METHYLTRANSFERASE-RELATED"/>
    <property type="match status" value="1"/>
</dbReference>
<feature type="transmembrane region" description="Helical" evidence="1">
    <location>
        <begin position="205"/>
        <end position="226"/>
    </location>
</feature>
<keyword evidence="3" id="KW-1185">Reference proteome</keyword>
<keyword evidence="1" id="KW-0472">Membrane</keyword>
<dbReference type="Proteomes" id="UP000652761">
    <property type="component" value="Unassembled WGS sequence"/>
</dbReference>
<name>A0A843UC92_COLES</name>
<sequence length="244" mass="26180">VCKQLPPSKISELLWKLVYYPASAPSFAQRLLHSSQNLWRADPAMTESAAAAAATATSSSSTGEAKELELSVEVMSEVHLGCPPRFSGPFVSYFTFSLSSSSEDMGGRFDGLVEAGRSIAGQVDGLDEDGDLVLPRRKKAYNVAIQHKITSSIPNVRLQVWKAALVLADFVLHISITSSDFDDISALELGAGTGDFESSTNSMAVGYFIGVMVAACFVGIILARVANKVFLTGIWLLYFEVNSV</sequence>
<gene>
    <name evidence="2" type="ORF">Taro_011315</name>
</gene>
<dbReference type="InterPro" id="IPR029063">
    <property type="entry name" value="SAM-dependent_MTases_sf"/>
</dbReference>
<keyword evidence="1" id="KW-0812">Transmembrane</keyword>
<evidence type="ECO:0000256" key="1">
    <source>
        <dbReference type="SAM" id="Phobius"/>
    </source>
</evidence>
<dbReference type="Gene3D" id="3.40.50.150">
    <property type="entry name" value="Vaccinia Virus protein VP39"/>
    <property type="match status" value="1"/>
</dbReference>
<keyword evidence="1" id="KW-1133">Transmembrane helix</keyword>
<dbReference type="InterPro" id="IPR038899">
    <property type="entry name" value="METTL22"/>
</dbReference>
<dbReference type="GO" id="GO:0008276">
    <property type="term" value="F:protein methyltransferase activity"/>
    <property type="evidence" value="ECO:0007669"/>
    <property type="project" value="InterPro"/>
</dbReference>
<organism evidence="2 3">
    <name type="scientific">Colocasia esculenta</name>
    <name type="common">Wild taro</name>
    <name type="synonym">Arum esculentum</name>
    <dbReference type="NCBI Taxonomy" id="4460"/>
    <lineage>
        <taxon>Eukaryota</taxon>
        <taxon>Viridiplantae</taxon>
        <taxon>Streptophyta</taxon>
        <taxon>Embryophyta</taxon>
        <taxon>Tracheophyta</taxon>
        <taxon>Spermatophyta</taxon>
        <taxon>Magnoliopsida</taxon>
        <taxon>Liliopsida</taxon>
        <taxon>Araceae</taxon>
        <taxon>Aroideae</taxon>
        <taxon>Colocasieae</taxon>
        <taxon>Colocasia</taxon>
    </lineage>
</organism>